<accession>A0ACC1S4J8</accession>
<dbReference type="EMBL" id="JANRMS010001008">
    <property type="protein sequence ID" value="KAJ3531940.1"/>
    <property type="molecule type" value="Genomic_DNA"/>
</dbReference>
<protein>
    <submittedName>
        <fullName evidence="1">Uncharacterized protein</fullName>
    </submittedName>
</protein>
<name>A0ACC1S4J8_9HYPO</name>
<sequence>MASKEDIQEATAGPRTPLKADIAESTNAQPQEEDAAKTRRSRFSPKAHAWGILLMHLGACVAIALSITLAVHGYEALDDASATHASYEGGKLILRVGDVTTIISAALVVVRLLVGSWTTLAVWACGHFMLSNASSPSGPDNKAATIQTKEVRWMMRWKLPPWLRAPFSLPASRRQWAISLALVMVTVQTFISPVLTGAVNWTSTPVSAPDVIVPVAAVDHRADFGNWKWFNYPYKTAIARKPYLRTAAGYASMVWSDLSSLSPNGSSLTGNGCRHVVSGQDSLGRNATLLNAVIPCIQIHSIDWYKAGDEVSRAEWVYVADSSSLSLMDDPPSNYYNDGVTVVFDTVVGWNKSQDWDHKPDPIVFSKKQTIGMMVKRVAKQTPACSALDPTIFGSVDHLGRYLLEWGDATNKNCYFIGTVNFTAGVTVSTQSKYISDRVVEDQTPLGEVVFAEDPWVQEAVWLLPDLMTMIAVMNSTLLPTFDNIDGYVELLMRQAYLAAWDTYHDAFDGDQKDEVYSAIPSVSRQLADVSLARVFSWLAICAFMTLSGALLLVAVLGSDDLKPPLETLQDARAARREEEVTGFGDITWGLVA</sequence>
<organism evidence="1 2">
    <name type="scientific">Fusarium decemcellulare</name>
    <dbReference type="NCBI Taxonomy" id="57161"/>
    <lineage>
        <taxon>Eukaryota</taxon>
        <taxon>Fungi</taxon>
        <taxon>Dikarya</taxon>
        <taxon>Ascomycota</taxon>
        <taxon>Pezizomycotina</taxon>
        <taxon>Sordariomycetes</taxon>
        <taxon>Hypocreomycetidae</taxon>
        <taxon>Hypocreales</taxon>
        <taxon>Nectriaceae</taxon>
        <taxon>Fusarium</taxon>
        <taxon>Fusarium decemcellulare species complex</taxon>
    </lineage>
</organism>
<proteinExistence type="predicted"/>
<gene>
    <name evidence="1" type="ORF">NM208_g8653</name>
</gene>
<comment type="caution">
    <text evidence="1">The sequence shown here is derived from an EMBL/GenBank/DDBJ whole genome shotgun (WGS) entry which is preliminary data.</text>
</comment>
<evidence type="ECO:0000313" key="2">
    <source>
        <dbReference type="Proteomes" id="UP001148629"/>
    </source>
</evidence>
<reference evidence="1" key="1">
    <citation type="submission" date="2022-08" db="EMBL/GenBank/DDBJ databases">
        <title>Genome Sequence of Fusarium decemcellulare.</title>
        <authorList>
            <person name="Buettner E."/>
        </authorList>
    </citation>
    <scope>NUCLEOTIDE SEQUENCE</scope>
    <source>
        <strain evidence="1">Babe19</strain>
    </source>
</reference>
<dbReference type="Proteomes" id="UP001148629">
    <property type="component" value="Unassembled WGS sequence"/>
</dbReference>
<keyword evidence="2" id="KW-1185">Reference proteome</keyword>
<evidence type="ECO:0000313" key="1">
    <source>
        <dbReference type="EMBL" id="KAJ3531940.1"/>
    </source>
</evidence>